<dbReference type="InterPro" id="IPR050955">
    <property type="entry name" value="Plant_Biomass_Hydrol_Est"/>
</dbReference>
<dbReference type="EMBL" id="CP003075">
    <property type="protein sequence ID" value="AEQ53815.1"/>
    <property type="molecule type" value="Genomic_DNA"/>
</dbReference>
<dbReference type="SUPFAM" id="SSF53474">
    <property type="entry name" value="alpha/beta-Hydrolases"/>
    <property type="match status" value="1"/>
</dbReference>
<dbReference type="PANTHER" id="PTHR43037:SF5">
    <property type="entry name" value="FERULOYL ESTERASE"/>
    <property type="match status" value="1"/>
</dbReference>
<evidence type="ECO:0000256" key="1">
    <source>
        <dbReference type="ARBA" id="ARBA00022729"/>
    </source>
</evidence>
<name>G4RD65_PELHB</name>
<gene>
    <name evidence="3" type="ordered locus">KKY_3833</name>
</gene>
<proteinExistence type="predicted"/>
<dbReference type="AlphaFoldDB" id="G4RD65"/>
<dbReference type="Gene3D" id="3.40.50.1820">
    <property type="entry name" value="alpha/beta hydrolase"/>
    <property type="match status" value="1"/>
</dbReference>
<keyword evidence="4" id="KW-1185">Reference proteome</keyword>
<keyword evidence="2" id="KW-0378">Hydrolase</keyword>
<evidence type="ECO:0000256" key="2">
    <source>
        <dbReference type="ARBA" id="ARBA00022801"/>
    </source>
</evidence>
<dbReference type="GO" id="GO:0016787">
    <property type="term" value="F:hydrolase activity"/>
    <property type="evidence" value="ECO:0007669"/>
    <property type="project" value="UniProtKB-KW"/>
</dbReference>
<evidence type="ECO:0008006" key="5">
    <source>
        <dbReference type="Google" id="ProtNLM"/>
    </source>
</evidence>
<organism evidence="3 4">
    <name type="scientific">Pelagibacterium halotolerans (strain DSM 22347 / JCM 15775 / CGMCC 1.7692 / B2)</name>
    <dbReference type="NCBI Taxonomy" id="1082931"/>
    <lineage>
        <taxon>Bacteria</taxon>
        <taxon>Pseudomonadati</taxon>
        <taxon>Pseudomonadota</taxon>
        <taxon>Alphaproteobacteria</taxon>
        <taxon>Hyphomicrobiales</taxon>
        <taxon>Devosiaceae</taxon>
        <taxon>Pelagibacterium</taxon>
    </lineage>
</organism>
<dbReference type="HOGENOM" id="CLU_060128_1_0_5"/>
<dbReference type="STRING" id="1082931.KKY_3833"/>
<dbReference type="PATRIC" id="fig|1082931.4.peg.3784"/>
<dbReference type="KEGG" id="phl:KKY_3833"/>
<accession>G4RD65</accession>
<dbReference type="PANTHER" id="PTHR43037">
    <property type="entry name" value="UNNAMED PRODUCT-RELATED"/>
    <property type="match status" value="1"/>
</dbReference>
<evidence type="ECO:0000313" key="3">
    <source>
        <dbReference type="EMBL" id="AEQ53815.1"/>
    </source>
</evidence>
<dbReference type="eggNOG" id="COG3509">
    <property type="taxonomic scope" value="Bacteria"/>
</dbReference>
<reference evidence="3 4" key="1">
    <citation type="journal article" date="2012" name="J. Bacteriol.">
        <title>Complete genome sequence of Pelagibacterium halotolerans B2T.</title>
        <authorList>
            <person name="Huo Y.Y."/>
            <person name="Cheng H."/>
            <person name="Han X.F."/>
            <person name="Jiang X.W."/>
            <person name="Sun C."/>
            <person name="Zhang X.Q."/>
            <person name="Zhu X.F."/>
            <person name="Liu Y.F."/>
            <person name="Li P.F."/>
            <person name="Ni P.X."/>
            <person name="Wu M."/>
        </authorList>
    </citation>
    <scope>NUCLEOTIDE SEQUENCE [LARGE SCALE GENOMIC DNA]</scope>
    <source>
        <strain evidence="4">DSM 22347 / JCM 15775 / CGMCC 1.7692 / B2</strain>
    </source>
</reference>
<protein>
    <recommendedName>
        <fullName evidence="5">Hydrolase</fullName>
    </recommendedName>
</protein>
<dbReference type="Proteomes" id="UP000008850">
    <property type="component" value="Chromosome"/>
</dbReference>
<sequence length="272" mass="30236">MPKLNFYRLDHSAMFASQSDPRFHYCTYMPRSYEPQGDKRYPLVVLVHHSLRNAAGLRDEFSDFAEENQCALLAPLFPCGIGGPDDFNNYKHLRHGGVAYDEVLLSMIEEVASVFRIETERFLMHGFSGGGQFSMRFYLRHPDRLRGVSIAAPGTVTLPGDPRSWWVGTGDMKEALGAPLDLEALRQVPVQLVIGADDTESEGVMVSPGSSFWREDSNDAGHDRVARLDAFQKAIEGLSITVERVDVPGVGHVGVHIQKPVKAFFSRLLTTA</sequence>
<evidence type="ECO:0000313" key="4">
    <source>
        <dbReference type="Proteomes" id="UP000008850"/>
    </source>
</evidence>
<keyword evidence="1" id="KW-0732">Signal</keyword>
<dbReference type="InterPro" id="IPR029058">
    <property type="entry name" value="AB_hydrolase_fold"/>
</dbReference>
<dbReference type="RefSeq" id="WP_014132959.1">
    <property type="nucleotide sequence ID" value="NC_016078.1"/>
</dbReference>